<dbReference type="EMBL" id="MDEJ01000028">
    <property type="protein sequence ID" value="PPU96487.1"/>
    <property type="molecule type" value="Genomic_DNA"/>
</dbReference>
<protein>
    <submittedName>
        <fullName evidence="1">Uncharacterized protein</fullName>
    </submittedName>
</protein>
<comment type="caution">
    <text evidence="1">The sequence shown here is derived from an EMBL/GenBank/DDBJ whole genome shotgun (WGS) entry which is preliminary data.</text>
</comment>
<keyword evidence="2" id="KW-1185">Reference proteome</keyword>
<name>A0A2S7ETN6_9XANT</name>
<dbReference type="AlphaFoldDB" id="A0A2S7ETN6"/>
<organism evidence="1 2">
    <name type="scientific">Xanthomonas populi</name>
    <dbReference type="NCBI Taxonomy" id="53414"/>
    <lineage>
        <taxon>Bacteria</taxon>
        <taxon>Pseudomonadati</taxon>
        <taxon>Pseudomonadota</taxon>
        <taxon>Gammaproteobacteria</taxon>
        <taxon>Lysobacterales</taxon>
        <taxon>Lysobacteraceae</taxon>
        <taxon>Xanthomonas</taxon>
    </lineage>
</organism>
<evidence type="ECO:0000313" key="2">
    <source>
        <dbReference type="Proteomes" id="UP000239939"/>
    </source>
</evidence>
<accession>A0A2S7ETN6</accession>
<proteinExistence type="predicted"/>
<dbReference type="Proteomes" id="UP000239939">
    <property type="component" value="Unassembled WGS sequence"/>
</dbReference>
<sequence>MTLIIAADVQDHLILAGDHCAVMLRVSNQGAPEVVLKNYRKMYPWKYGIVAASGDVFVTVWFCRLFLHHESTSRPIDLLQVAREAKQIRTRNGVPCNQSTGNIFLTLPGREGFDLYCVSIEADTIDYEIIEPITTQFSFGKGALDDPAYNAFNSCLRPSFYFQSVDAFHSHHLALLSAFFRRQSAIDELVTASFDAFMLDKRTGIGAFWQISETSKQIAYIDL</sequence>
<reference evidence="2" key="1">
    <citation type="submission" date="2016-08" db="EMBL/GenBank/DDBJ databases">
        <authorList>
            <person name="Merda D."/>
            <person name="Briand M."/>
            <person name="Taghouti G."/>
            <person name="Carrere S."/>
            <person name="Gouzy J."/>
            <person name="Portier P."/>
            <person name="Jacques M.-A."/>
            <person name="Fischer-Le Saux M."/>
        </authorList>
    </citation>
    <scope>NUCLEOTIDE SEQUENCE [LARGE SCALE GENOMIC DNA]</scope>
    <source>
        <strain evidence="2">CFBP1817</strain>
    </source>
</reference>
<evidence type="ECO:0000313" key="1">
    <source>
        <dbReference type="EMBL" id="PPU96487.1"/>
    </source>
</evidence>
<gene>
    <name evidence="1" type="ORF">XpopCFBP1817_06650</name>
</gene>